<dbReference type="InterPro" id="IPR032710">
    <property type="entry name" value="NTF2-like_dom_sf"/>
</dbReference>
<dbReference type="RefSeq" id="WP_127787508.1">
    <property type="nucleotide sequence ID" value="NZ_SACL01000003.1"/>
</dbReference>
<dbReference type="OrthoDB" id="7064268at2"/>
<dbReference type="Gene3D" id="3.10.450.50">
    <property type="match status" value="1"/>
</dbReference>
<feature type="domain" description="SnoaL-like" evidence="1">
    <location>
        <begin position="17"/>
        <end position="110"/>
    </location>
</feature>
<protein>
    <submittedName>
        <fullName evidence="2">Nuclear transport factor 2 family protein</fullName>
    </submittedName>
</protein>
<gene>
    <name evidence="2" type="ORF">EOD42_10675</name>
</gene>
<sequence length="121" mass="13256">MGTPIASLLTRNLHEVFGEADAPRRRAAIAALFTEDARFLDHDAARMGHAALDQAVTELQARFPGWVFRERDTPRVVGEAGLLAWAYGPPGEAPRVTGQDVILTRDGRIQQLLVFLDPPQG</sequence>
<dbReference type="AlphaFoldDB" id="A0A437MGS6"/>
<proteinExistence type="predicted"/>
<evidence type="ECO:0000313" key="2">
    <source>
        <dbReference type="EMBL" id="RVT96860.1"/>
    </source>
</evidence>
<dbReference type="EMBL" id="SACL01000003">
    <property type="protein sequence ID" value="RVT96860.1"/>
    <property type="molecule type" value="Genomic_DNA"/>
</dbReference>
<reference evidence="2 3" key="1">
    <citation type="submission" date="2019-01" db="EMBL/GenBank/DDBJ databases">
        <authorList>
            <person name="Chen W.-M."/>
        </authorList>
    </citation>
    <scope>NUCLEOTIDE SEQUENCE [LARGE SCALE GENOMIC DNA]</scope>
    <source>
        <strain evidence="2 3">CCP-6</strain>
    </source>
</reference>
<dbReference type="SUPFAM" id="SSF54427">
    <property type="entry name" value="NTF2-like"/>
    <property type="match status" value="1"/>
</dbReference>
<name>A0A437MGS6_9PROT</name>
<evidence type="ECO:0000259" key="1">
    <source>
        <dbReference type="Pfam" id="PF12680"/>
    </source>
</evidence>
<comment type="caution">
    <text evidence="2">The sequence shown here is derived from an EMBL/GenBank/DDBJ whole genome shotgun (WGS) entry which is preliminary data.</text>
</comment>
<dbReference type="Proteomes" id="UP000282957">
    <property type="component" value="Unassembled WGS sequence"/>
</dbReference>
<dbReference type="InterPro" id="IPR037401">
    <property type="entry name" value="SnoaL-like"/>
</dbReference>
<keyword evidence="3" id="KW-1185">Reference proteome</keyword>
<organism evidence="2 3">
    <name type="scientific">Rhodovarius crocodyli</name>
    <dbReference type="NCBI Taxonomy" id="1979269"/>
    <lineage>
        <taxon>Bacteria</taxon>
        <taxon>Pseudomonadati</taxon>
        <taxon>Pseudomonadota</taxon>
        <taxon>Alphaproteobacteria</taxon>
        <taxon>Acetobacterales</taxon>
        <taxon>Roseomonadaceae</taxon>
        <taxon>Rhodovarius</taxon>
    </lineage>
</organism>
<dbReference type="Pfam" id="PF12680">
    <property type="entry name" value="SnoaL_2"/>
    <property type="match status" value="1"/>
</dbReference>
<accession>A0A437MGS6</accession>
<evidence type="ECO:0000313" key="3">
    <source>
        <dbReference type="Proteomes" id="UP000282957"/>
    </source>
</evidence>